<dbReference type="RefSeq" id="XP_016972229.1">
    <property type="nucleotide sequence ID" value="XM_017116740.1"/>
</dbReference>
<keyword evidence="3" id="KW-1185">Reference proteome</keyword>
<keyword evidence="1" id="KW-1133">Transmembrane helix</keyword>
<reference evidence="4" key="2">
    <citation type="submission" date="2025-04" db="UniProtKB">
        <authorList>
            <consortium name="RefSeq"/>
        </authorList>
    </citation>
    <scope>IDENTIFICATION</scope>
</reference>
<evidence type="ECO:0000313" key="3">
    <source>
        <dbReference type="Proteomes" id="UP001652680"/>
    </source>
</evidence>
<dbReference type="PANTHER" id="PTHR20997:SF2">
    <property type="entry name" value="EG:BACR42I17.2 PROTEIN-RELATED"/>
    <property type="match status" value="1"/>
</dbReference>
<keyword evidence="1" id="KW-0472">Membrane</keyword>
<evidence type="ECO:0000313" key="4">
    <source>
        <dbReference type="RefSeq" id="XP_016972229.1"/>
    </source>
</evidence>
<evidence type="ECO:0000313" key="2">
    <source>
        <dbReference type="EnsemblMetazoa" id="XP_016972229.1"/>
    </source>
</evidence>
<dbReference type="InterPro" id="IPR009832">
    <property type="entry name" value="DUF1397"/>
</dbReference>
<reference evidence="2" key="3">
    <citation type="submission" date="2025-05" db="UniProtKB">
        <authorList>
            <consortium name="EnsemblMetazoa"/>
        </authorList>
    </citation>
    <scope>IDENTIFICATION</scope>
</reference>
<accession>A0A6P4E6S7</accession>
<protein>
    <submittedName>
        <fullName evidence="4">27 kDa glycoprotein</fullName>
    </submittedName>
</protein>
<dbReference type="Pfam" id="PF07165">
    <property type="entry name" value="DUF1397"/>
    <property type="match status" value="1"/>
</dbReference>
<keyword evidence="1" id="KW-0812">Transmembrane</keyword>
<gene>
    <name evidence="4" type="primary">LOC108039665</name>
    <name evidence="2" type="synonym">108039665</name>
</gene>
<reference evidence="3" key="1">
    <citation type="journal article" date="2021" name="Elife">
        <title>Highly contiguous assemblies of 101 drosophilid genomes.</title>
        <authorList>
            <person name="Kim B.Y."/>
            <person name="Wang J.R."/>
            <person name="Miller D.E."/>
            <person name="Barmina O."/>
            <person name="Delaney E."/>
            <person name="Thompson A."/>
            <person name="Comeault A.A."/>
            <person name="Peede D."/>
            <person name="D'Agostino E.R."/>
            <person name="Pelaez J."/>
            <person name="Aguilar J.M."/>
            <person name="Haji D."/>
            <person name="Matsunaga T."/>
            <person name="Armstrong E.E."/>
            <person name="Zych M."/>
            <person name="Ogawa Y."/>
            <person name="Stamenkovic-Radak M."/>
            <person name="Jelic M."/>
            <person name="Veselinovic M.S."/>
            <person name="Tanaskovic M."/>
            <person name="Eric P."/>
            <person name="Gao J.J."/>
            <person name="Katoh T.K."/>
            <person name="Toda M.J."/>
            <person name="Watabe H."/>
            <person name="Watada M."/>
            <person name="Davis J.S."/>
            <person name="Moyle L.C."/>
            <person name="Manoli G."/>
            <person name="Bertolini E."/>
            <person name="Kostal V."/>
            <person name="Hawley R.S."/>
            <person name="Takahashi A."/>
            <person name="Jones C.D."/>
            <person name="Price D.K."/>
            <person name="Whiteman N."/>
            <person name="Kopp A."/>
            <person name="Matute D.R."/>
            <person name="Petrov D.A."/>
        </authorList>
    </citation>
    <scope>NUCLEOTIDE SEQUENCE [LARGE SCALE GENOMIC DNA]</scope>
</reference>
<feature type="transmembrane region" description="Helical" evidence="1">
    <location>
        <begin position="280"/>
        <end position="299"/>
    </location>
</feature>
<proteinExistence type="predicted"/>
<organism evidence="4">
    <name type="scientific">Drosophila rhopaloa</name>
    <name type="common">Fruit fly</name>
    <dbReference type="NCBI Taxonomy" id="1041015"/>
    <lineage>
        <taxon>Eukaryota</taxon>
        <taxon>Metazoa</taxon>
        <taxon>Ecdysozoa</taxon>
        <taxon>Arthropoda</taxon>
        <taxon>Hexapoda</taxon>
        <taxon>Insecta</taxon>
        <taxon>Pterygota</taxon>
        <taxon>Neoptera</taxon>
        <taxon>Endopterygota</taxon>
        <taxon>Diptera</taxon>
        <taxon>Brachycera</taxon>
        <taxon>Muscomorpha</taxon>
        <taxon>Ephydroidea</taxon>
        <taxon>Drosophilidae</taxon>
        <taxon>Drosophila</taxon>
        <taxon>Sophophora</taxon>
    </lineage>
</organism>
<dbReference type="EnsemblMetazoa" id="XM_017116740.2">
    <property type="protein sequence ID" value="XP_016972229.1"/>
    <property type="gene ID" value="LOC108039665"/>
</dbReference>
<sequence>MSRTFLAHAIGAVSLILFCNIGIRAQLELDQIQTQLPDQLSKSNFSLNDAKELIRNKCIEVAGKEAGGLAYDEIESGFMVLGECLNGIVNYTVIKQEIEEASPKGELDVVFNKYCIRRSLAVECVNEFSSKVVPCMVEEEREGQDMIKRIIQSLLNFVCHKDGDQIALFISERGPECIESQKDNIQQCVNSTFSEYLNFSDLEDNRIKSIPKLTVGQKQCDEMLTLQSCVVSRLEQCADITPANLVESMFNFIRNQTMCRDNQKSPLVAEASGSRGSQQMPLNVFYYFCFYLLILRFVFQKSP</sequence>
<dbReference type="GeneID" id="108039665"/>
<dbReference type="OrthoDB" id="6512861at2759"/>
<dbReference type="AlphaFoldDB" id="A0A6P4E6S7"/>
<dbReference type="PANTHER" id="PTHR20997">
    <property type="entry name" value="EG:BACR42I17.2 PROTEIN-RELATED"/>
    <property type="match status" value="1"/>
</dbReference>
<dbReference type="Proteomes" id="UP001652680">
    <property type="component" value="Unassembled WGS sequence"/>
</dbReference>
<name>A0A6P4E6S7_DRORH</name>
<evidence type="ECO:0000256" key="1">
    <source>
        <dbReference type="SAM" id="Phobius"/>
    </source>
</evidence>